<comment type="caution">
    <text evidence="1">The sequence shown here is derived from an EMBL/GenBank/DDBJ whole genome shotgun (WGS) entry which is preliminary data.</text>
</comment>
<dbReference type="AlphaFoldDB" id="A0A5B6V171"/>
<dbReference type="InterPro" id="IPR021109">
    <property type="entry name" value="Peptidase_aspartic_dom_sf"/>
</dbReference>
<reference evidence="2" key="1">
    <citation type="journal article" date="2019" name="Plant Biotechnol. J.">
        <title>Genome sequencing of the Australian wild diploid species Gossypium australe highlights disease resistance and delayed gland morphogenesis.</title>
        <authorList>
            <person name="Cai Y."/>
            <person name="Cai X."/>
            <person name="Wang Q."/>
            <person name="Wang P."/>
            <person name="Zhang Y."/>
            <person name="Cai C."/>
            <person name="Xu Y."/>
            <person name="Wang K."/>
            <person name="Zhou Z."/>
            <person name="Wang C."/>
            <person name="Geng S."/>
            <person name="Li B."/>
            <person name="Dong Q."/>
            <person name="Hou Y."/>
            <person name="Wang H."/>
            <person name="Ai P."/>
            <person name="Liu Z."/>
            <person name="Yi F."/>
            <person name="Sun M."/>
            <person name="An G."/>
            <person name="Cheng J."/>
            <person name="Zhang Y."/>
            <person name="Shi Q."/>
            <person name="Xie Y."/>
            <person name="Shi X."/>
            <person name="Chang Y."/>
            <person name="Huang F."/>
            <person name="Chen Y."/>
            <person name="Hong S."/>
            <person name="Mi L."/>
            <person name="Sun Q."/>
            <person name="Zhang L."/>
            <person name="Zhou B."/>
            <person name="Peng R."/>
            <person name="Zhang X."/>
            <person name="Liu F."/>
        </authorList>
    </citation>
    <scope>NUCLEOTIDE SEQUENCE [LARGE SCALE GENOMIC DNA]</scope>
    <source>
        <strain evidence="2">cv. PA1801</strain>
    </source>
</reference>
<dbReference type="PANTHER" id="PTHR33067:SF31">
    <property type="entry name" value="RNA-DIRECTED DNA POLYMERASE"/>
    <property type="match status" value="1"/>
</dbReference>
<dbReference type="Proteomes" id="UP000325315">
    <property type="component" value="Unassembled WGS sequence"/>
</dbReference>
<dbReference type="EMBL" id="SMMG02000009">
    <property type="protein sequence ID" value="KAA3462882.1"/>
    <property type="molecule type" value="Genomic_DNA"/>
</dbReference>
<keyword evidence="2" id="KW-1185">Reference proteome</keyword>
<name>A0A5B6V171_9ROSI</name>
<accession>A0A5B6V171</accession>
<gene>
    <name evidence="1" type="ORF">EPI10_029328</name>
</gene>
<sequence length="75" mass="8147">MHLPIFEKLGSSVHPKGALEDVLVKVRSFIIPANFVVLDIEKDCEIPVLLGGPFLATSGSTIDLEKNELTMKING</sequence>
<dbReference type="PANTHER" id="PTHR33067">
    <property type="entry name" value="RNA-DIRECTED DNA POLYMERASE-RELATED"/>
    <property type="match status" value="1"/>
</dbReference>
<evidence type="ECO:0000313" key="2">
    <source>
        <dbReference type="Proteomes" id="UP000325315"/>
    </source>
</evidence>
<organism evidence="1 2">
    <name type="scientific">Gossypium australe</name>
    <dbReference type="NCBI Taxonomy" id="47621"/>
    <lineage>
        <taxon>Eukaryota</taxon>
        <taxon>Viridiplantae</taxon>
        <taxon>Streptophyta</taxon>
        <taxon>Embryophyta</taxon>
        <taxon>Tracheophyta</taxon>
        <taxon>Spermatophyta</taxon>
        <taxon>Magnoliopsida</taxon>
        <taxon>eudicotyledons</taxon>
        <taxon>Gunneridae</taxon>
        <taxon>Pentapetalae</taxon>
        <taxon>rosids</taxon>
        <taxon>malvids</taxon>
        <taxon>Malvales</taxon>
        <taxon>Malvaceae</taxon>
        <taxon>Malvoideae</taxon>
        <taxon>Gossypium</taxon>
    </lineage>
</organism>
<proteinExistence type="predicted"/>
<evidence type="ECO:0000313" key="1">
    <source>
        <dbReference type="EMBL" id="KAA3462882.1"/>
    </source>
</evidence>
<protein>
    <submittedName>
        <fullName evidence="1">Retrovirus-related Pol polyprotein from transposon opus</fullName>
    </submittedName>
</protein>
<dbReference type="Gene3D" id="2.40.70.10">
    <property type="entry name" value="Acid Proteases"/>
    <property type="match status" value="1"/>
</dbReference>
<dbReference type="OrthoDB" id="1744168at2759"/>